<feature type="region of interest" description="Disordered" evidence="11">
    <location>
        <begin position="1016"/>
        <end position="1089"/>
    </location>
</feature>
<dbReference type="Pfam" id="PF02198">
    <property type="entry name" value="SAM_PNT"/>
    <property type="match status" value="1"/>
</dbReference>
<accession>A0ABD1ELT6</accession>
<keyword evidence="5" id="KW-0862">Zinc</keyword>
<organism evidence="13 14">
    <name type="scientific">Hypothenemus hampei</name>
    <name type="common">Coffee berry borer</name>
    <dbReference type="NCBI Taxonomy" id="57062"/>
    <lineage>
        <taxon>Eukaryota</taxon>
        <taxon>Metazoa</taxon>
        <taxon>Ecdysozoa</taxon>
        <taxon>Arthropoda</taxon>
        <taxon>Hexapoda</taxon>
        <taxon>Insecta</taxon>
        <taxon>Pterygota</taxon>
        <taxon>Neoptera</taxon>
        <taxon>Endopterygota</taxon>
        <taxon>Coleoptera</taxon>
        <taxon>Polyphaga</taxon>
        <taxon>Cucujiformia</taxon>
        <taxon>Curculionidae</taxon>
        <taxon>Scolytinae</taxon>
        <taxon>Hypothenemus</taxon>
    </lineage>
</organism>
<sequence>MSANMPSEKSEVLIPEDSSMLKDNKSAQIVIENSSDDIVISKCDQIQNLTQHTDVPGSLNTVPLKAQVLPLVYIKNNKSKLPFAINTAKANNNSNNISTTSTTILHRTNASVSTISLNNNQNLIFAGRGKSLMLPKQPIALMSQGKMAGTYVTMLKQVTKPSELQMFLQTDVCQSEETDSLTTKLQTTTATQPQKFILAAPISKLTGTNNAIGPMPKIQSNRPSATATTNSLQSAKFAVLPMPVPQKETGSQNNQKVFNFQIADGKIFSNVNSPVTIMYDNNNKPEPLLLNSSVTEIIPEKSACDKKEEQTTINAEKNDISSKSYELSIAEEESLSNQSDNNKLVVTSADSNSSGENIAVNKQKQSVGKFTHGISILKKNFSNNLLPDQKTVCNNSKNISESDVTSVKPSNGLEEKIVVTLPDTATVKKPEREKNRRKSQFNYRKDFDDMDVTFFQGDETIKEETVKEEKEDIIKSEADVNQELVSPTIDPKTLFDLKLSELDAFKFITWDDNIGHLPGSDLKFLLNEFGIIEFISEEDHEKILEKRQRKVKEKEDLEREIQCVICGCYGIRADFINTSYCSFDCQATAKQSIVKRSVVESIAFMDKRQKRSLVKSKSDNDIGKEVNSISADDDTSNETIQDKFSYPWACKKKGFSWSKYLIHINAKSAPVKLFKDPFPYNRNGFKPGMKLEGVDPQHPSYFCVLTVVDTVGYRIRLHFDGYPDNYDFWTNADSMDIFPSGWCEKHGHTLRPPRGYDDEEFNWMNYLKTTKSTAAPKHLFVNRAGQAICPNGFRIGMKLEAVDKKNTSLICVATVRDMMDNRILVHFDGWDDIYDYWADPTSPYIHPVGWCDQYGHDLTAPSDYPTPESFTWEKYLKETKSLAAPVRAFKQRPTCGFKRGMRLECVDKRVPRLIRVATVDDVREHQIRIHFDGWPDKYSYWVDDDSPDIHPIGWCQKTGHLLQPPLTPDDVYDFLECPTIGCKGQGHISGLKFLNHSSQKYCPYADANIDCEKTLPDRLLSPDRSPEAKEPISRQAKDYRARPRIGRPPKWLKELEASKRESTEPPEKKLKKDDFTEEPKKKVDENSPRNLLTEIEKKARNFIRGSKILPAERESRKKHSTFLYEFINTDLNPFKWTIEDVVEFVTTIPGCEINAFSFNENNIDGEALMHLSQTDLVNILNFKLGPAIKLYNAIVLLREQFCDKKVEMTMSQL</sequence>
<dbReference type="InterPro" id="IPR001660">
    <property type="entry name" value="SAM"/>
</dbReference>
<name>A0ABD1ELT6_HYPHA</name>
<dbReference type="InterPro" id="IPR002515">
    <property type="entry name" value="Znf_C2H2C"/>
</dbReference>
<dbReference type="InterPro" id="IPR050548">
    <property type="entry name" value="PcG_chromatin_remod_factors"/>
</dbReference>
<evidence type="ECO:0000256" key="9">
    <source>
        <dbReference type="ARBA" id="ARBA00023242"/>
    </source>
</evidence>
<dbReference type="PROSITE" id="PS51079">
    <property type="entry name" value="MBT"/>
    <property type="match status" value="3"/>
</dbReference>
<keyword evidence="8" id="KW-0804">Transcription</keyword>
<feature type="repeat" description="MBT" evidence="10">
    <location>
        <begin position="761"/>
        <end position="861"/>
    </location>
</feature>
<dbReference type="CDD" id="cd20101">
    <property type="entry name" value="MBT_L3MBTL1-like_rpt1"/>
    <property type="match status" value="1"/>
</dbReference>
<dbReference type="GO" id="GO:0060255">
    <property type="term" value="P:regulation of macromolecule metabolic process"/>
    <property type="evidence" value="ECO:0007669"/>
    <property type="project" value="UniProtKB-ARBA"/>
</dbReference>
<keyword evidence="4" id="KW-0863">Zinc-finger</keyword>
<evidence type="ECO:0000256" key="4">
    <source>
        <dbReference type="ARBA" id="ARBA00022771"/>
    </source>
</evidence>
<dbReference type="GO" id="GO:0080090">
    <property type="term" value="P:regulation of primary metabolic process"/>
    <property type="evidence" value="ECO:0007669"/>
    <property type="project" value="UniProtKB-ARBA"/>
</dbReference>
<dbReference type="Pfam" id="PF01530">
    <property type="entry name" value="zf-C2HC"/>
    <property type="match status" value="1"/>
</dbReference>
<dbReference type="PANTHER" id="PTHR12247:SF131">
    <property type="entry name" value="LD05287P"/>
    <property type="match status" value="1"/>
</dbReference>
<feature type="region of interest" description="Disordered" evidence="11">
    <location>
        <begin position="332"/>
        <end position="358"/>
    </location>
</feature>
<dbReference type="PROSITE" id="PS51802">
    <property type="entry name" value="ZF_CCHHC"/>
    <property type="match status" value="1"/>
</dbReference>
<evidence type="ECO:0000259" key="12">
    <source>
        <dbReference type="PROSITE" id="PS50105"/>
    </source>
</evidence>
<evidence type="ECO:0000256" key="6">
    <source>
        <dbReference type="ARBA" id="ARBA00022853"/>
    </source>
</evidence>
<dbReference type="InterPro" id="IPR004092">
    <property type="entry name" value="Mbt"/>
</dbReference>
<dbReference type="GO" id="GO:0006325">
    <property type="term" value="P:chromatin organization"/>
    <property type="evidence" value="ECO:0007669"/>
    <property type="project" value="UniProtKB-KW"/>
</dbReference>
<feature type="compositionally biased region" description="Polar residues" evidence="11">
    <location>
        <begin position="335"/>
        <end position="358"/>
    </location>
</feature>
<dbReference type="GO" id="GO:0005634">
    <property type="term" value="C:nucleus"/>
    <property type="evidence" value="ECO:0007669"/>
    <property type="project" value="UniProtKB-SubCell"/>
</dbReference>
<feature type="compositionally biased region" description="Basic and acidic residues" evidence="11">
    <location>
        <begin position="1051"/>
        <end position="1087"/>
    </location>
</feature>
<reference evidence="13 14" key="1">
    <citation type="submission" date="2024-05" db="EMBL/GenBank/DDBJ databases">
        <title>Genetic variation in Jamaican populations of the coffee berry borer (Hypothenemus hampei).</title>
        <authorList>
            <person name="Errbii M."/>
            <person name="Myrie A."/>
        </authorList>
    </citation>
    <scope>NUCLEOTIDE SEQUENCE [LARGE SCALE GENOMIC DNA]</scope>
    <source>
        <strain evidence="13">JA-Hopewell-2020-01-JO</strain>
        <tissue evidence="13">Whole body</tissue>
    </source>
</reference>
<feature type="compositionally biased region" description="Basic and acidic residues" evidence="11">
    <location>
        <begin position="1016"/>
        <end position="1041"/>
    </location>
</feature>
<evidence type="ECO:0000313" key="13">
    <source>
        <dbReference type="EMBL" id="KAL1494237.1"/>
    </source>
</evidence>
<feature type="domain" description="SAM" evidence="12">
    <location>
        <begin position="1136"/>
        <end position="1200"/>
    </location>
</feature>
<feature type="repeat" description="MBT" evidence="10">
    <location>
        <begin position="655"/>
        <end position="753"/>
    </location>
</feature>
<proteinExistence type="predicted"/>
<dbReference type="EMBL" id="JBDJPC010000007">
    <property type="protein sequence ID" value="KAL1494237.1"/>
    <property type="molecule type" value="Genomic_DNA"/>
</dbReference>
<dbReference type="FunFam" id="2.30.30.140:FF:000007">
    <property type="entry name" value="Lethal(3)malignant brain tumor-like protein 1"/>
    <property type="match status" value="2"/>
</dbReference>
<feature type="repeat" description="MBT" evidence="10">
    <location>
        <begin position="870"/>
        <end position="965"/>
    </location>
</feature>
<dbReference type="AlphaFoldDB" id="A0ABD1ELT6"/>
<keyword evidence="3" id="KW-0677">Repeat</keyword>
<dbReference type="InterPro" id="IPR036060">
    <property type="entry name" value="Znf_C2H2C_sf"/>
</dbReference>
<evidence type="ECO:0000313" key="14">
    <source>
        <dbReference type="Proteomes" id="UP001566132"/>
    </source>
</evidence>
<evidence type="ECO:0000256" key="1">
    <source>
        <dbReference type="ARBA" id="ARBA00004123"/>
    </source>
</evidence>
<comment type="subcellular location">
    <subcellularLocation>
        <location evidence="1">Nucleus</location>
    </subcellularLocation>
</comment>
<dbReference type="CDD" id="cd20103">
    <property type="entry name" value="MBT_L3MBTL1-like_rpt3"/>
    <property type="match status" value="1"/>
</dbReference>
<dbReference type="Proteomes" id="UP001566132">
    <property type="component" value="Unassembled WGS sequence"/>
</dbReference>
<keyword evidence="2" id="KW-0479">Metal-binding</keyword>
<evidence type="ECO:0000256" key="7">
    <source>
        <dbReference type="ARBA" id="ARBA00023015"/>
    </source>
</evidence>
<dbReference type="CDD" id="cd20102">
    <property type="entry name" value="MBT_L3MBTL1-like_rpt2"/>
    <property type="match status" value="1"/>
</dbReference>
<dbReference type="GO" id="GO:0008270">
    <property type="term" value="F:zinc ion binding"/>
    <property type="evidence" value="ECO:0007669"/>
    <property type="project" value="UniProtKB-KW"/>
</dbReference>
<dbReference type="SUPFAM" id="SSF63748">
    <property type="entry name" value="Tudor/PWWP/MBT"/>
    <property type="match status" value="3"/>
</dbReference>
<evidence type="ECO:0000256" key="5">
    <source>
        <dbReference type="ARBA" id="ARBA00022833"/>
    </source>
</evidence>
<dbReference type="InterPro" id="IPR003118">
    <property type="entry name" value="Pointed_dom"/>
</dbReference>
<dbReference type="Gene3D" id="1.10.150.50">
    <property type="entry name" value="Transcription Factor, Ets-1"/>
    <property type="match status" value="1"/>
</dbReference>
<evidence type="ECO:0000256" key="3">
    <source>
        <dbReference type="ARBA" id="ARBA00022737"/>
    </source>
</evidence>
<dbReference type="SUPFAM" id="SSF103637">
    <property type="entry name" value="CCHHC domain"/>
    <property type="match status" value="1"/>
</dbReference>
<keyword evidence="9" id="KW-0539">Nucleus</keyword>
<dbReference type="InterPro" id="IPR013761">
    <property type="entry name" value="SAM/pointed_sf"/>
</dbReference>
<dbReference type="PROSITE" id="PS50105">
    <property type="entry name" value="SAM_DOMAIN"/>
    <property type="match status" value="1"/>
</dbReference>
<evidence type="ECO:0000256" key="8">
    <source>
        <dbReference type="ARBA" id="ARBA00023163"/>
    </source>
</evidence>
<dbReference type="PANTHER" id="PTHR12247">
    <property type="entry name" value="POLYCOMB GROUP PROTEIN"/>
    <property type="match status" value="1"/>
</dbReference>
<keyword evidence="6" id="KW-0156">Chromatin regulator</keyword>
<keyword evidence="14" id="KW-1185">Reference proteome</keyword>
<gene>
    <name evidence="13" type="ORF">ABEB36_009860</name>
</gene>
<evidence type="ECO:0000256" key="2">
    <source>
        <dbReference type="ARBA" id="ARBA00022723"/>
    </source>
</evidence>
<comment type="caution">
    <text evidence="13">The sequence shown here is derived from an EMBL/GenBank/DDBJ whole genome shotgun (WGS) entry which is preliminary data.</text>
</comment>
<dbReference type="SUPFAM" id="SSF47769">
    <property type="entry name" value="SAM/Pointed domain"/>
    <property type="match status" value="1"/>
</dbReference>
<dbReference type="SMART" id="SM00561">
    <property type="entry name" value="MBT"/>
    <property type="match status" value="3"/>
</dbReference>
<dbReference type="Pfam" id="PF02820">
    <property type="entry name" value="MBT"/>
    <property type="match status" value="3"/>
</dbReference>
<protein>
    <recommendedName>
        <fullName evidence="12">SAM domain-containing protein</fullName>
    </recommendedName>
</protein>
<evidence type="ECO:0000256" key="10">
    <source>
        <dbReference type="PROSITE-ProRule" id="PRU00459"/>
    </source>
</evidence>
<evidence type="ECO:0000256" key="11">
    <source>
        <dbReference type="SAM" id="MobiDB-lite"/>
    </source>
</evidence>
<keyword evidence="7" id="KW-0805">Transcription regulation</keyword>
<dbReference type="Gene3D" id="4.10.320.30">
    <property type="match status" value="1"/>
</dbReference>
<dbReference type="Gene3D" id="2.30.30.140">
    <property type="match status" value="3"/>
</dbReference>